<reference evidence="1" key="1">
    <citation type="submission" date="2018-12" db="EMBL/GenBank/DDBJ databases">
        <authorList>
            <person name="Will S."/>
            <person name="Neumann-Schaal M."/>
            <person name="Henke P."/>
        </authorList>
    </citation>
    <scope>NUCLEOTIDE SEQUENCE</scope>
    <source>
        <strain evidence="1">PCC 7102</strain>
    </source>
</reference>
<name>A0A3S1DEI7_9CYAN</name>
<evidence type="ECO:0008006" key="3">
    <source>
        <dbReference type="Google" id="ProtNLM"/>
    </source>
</evidence>
<keyword evidence="2" id="KW-1185">Reference proteome</keyword>
<dbReference type="AlphaFoldDB" id="A0A3S1DEI7"/>
<gene>
    <name evidence="1" type="ORF">DSM106972_016520</name>
</gene>
<sequence length="159" mass="18000">MPSVLAIPSRLFRTKANVKLGIHVTNQTSAPIKFNQSHSIHVTLINEEGKEINYLSDMIRPGLGKEPQYYLVQPGESAFFDLEGMLSWYQGQLQLAVSNKARGLTGCGFYYFPNLFIGVYQMQVTYRHPVSRARRPEENVLEKVCPGCVAMPFVEFRIA</sequence>
<dbReference type="Proteomes" id="UP000271624">
    <property type="component" value="Unassembled WGS sequence"/>
</dbReference>
<organism evidence="1 2">
    <name type="scientific">Dulcicalothrix desertica PCC 7102</name>
    <dbReference type="NCBI Taxonomy" id="232991"/>
    <lineage>
        <taxon>Bacteria</taxon>
        <taxon>Bacillati</taxon>
        <taxon>Cyanobacteriota</taxon>
        <taxon>Cyanophyceae</taxon>
        <taxon>Nostocales</taxon>
        <taxon>Calotrichaceae</taxon>
        <taxon>Dulcicalothrix</taxon>
    </lineage>
</organism>
<proteinExistence type="predicted"/>
<evidence type="ECO:0000313" key="2">
    <source>
        <dbReference type="Proteomes" id="UP000271624"/>
    </source>
</evidence>
<accession>A0A3S1DEI7</accession>
<reference evidence="1" key="2">
    <citation type="journal article" date="2019" name="Genome Biol. Evol.">
        <title>Day and night: Metabolic profiles and evolutionary relationships of six axenic non-marine cyanobacteria.</title>
        <authorList>
            <person name="Will S.E."/>
            <person name="Henke P."/>
            <person name="Boedeker C."/>
            <person name="Huang S."/>
            <person name="Brinkmann H."/>
            <person name="Rohde M."/>
            <person name="Jarek M."/>
            <person name="Friedl T."/>
            <person name="Seufert S."/>
            <person name="Schumacher M."/>
            <person name="Overmann J."/>
            <person name="Neumann-Schaal M."/>
            <person name="Petersen J."/>
        </authorList>
    </citation>
    <scope>NUCLEOTIDE SEQUENCE [LARGE SCALE GENOMIC DNA]</scope>
    <source>
        <strain evidence="1">PCC 7102</strain>
    </source>
</reference>
<dbReference type="RefSeq" id="WP_127080281.1">
    <property type="nucleotide sequence ID" value="NZ_RSCL01000003.1"/>
</dbReference>
<protein>
    <recommendedName>
        <fullName evidence="3">Intracellular proteinase inhibitor BsuPI domain-containing protein</fullName>
    </recommendedName>
</protein>
<dbReference type="EMBL" id="RSCL01000003">
    <property type="protein sequence ID" value="RUT08484.1"/>
    <property type="molecule type" value="Genomic_DNA"/>
</dbReference>
<comment type="caution">
    <text evidence="1">The sequence shown here is derived from an EMBL/GenBank/DDBJ whole genome shotgun (WGS) entry which is preliminary data.</text>
</comment>
<evidence type="ECO:0000313" key="1">
    <source>
        <dbReference type="EMBL" id="RUT08484.1"/>
    </source>
</evidence>